<dbReference type="InterPro" id="IPR014876">
    <property type="entry name" value="DEK_C"/>
</dbReference>
<dbReference type="CDD" id="cd14879">
    <property type="entry name" value="MYSc_Myo17"/>
    <property type="match status" value="1"/>
</dbReference>
<keyword evidence="3" id="KW-1003">Cell membrane</keyword>
<dbReference type="GO" id="GO:0003779">
    <property type="term" value="F:actin binding"/>
    <property type="evidence" value="ECO:0007669"/>
    <property type="project" value="UniProtKB-KW"/>
</dbReference>
<feature type="transmembrane region" description="Helical" evidence="18">
    <location>
        <begin position="928"/>
        <end position="950"/>
    </location>
</feature>
<dbReference type="GO" id="GO:0031505">
    <property type="term" value="P:fungal-type cell wall organization"/>
    <property type="evidence" value="ECO:0007669"/>
    <property type="project" value="TreeGrafter"/>
</dbReference>
<dbReference type="PROSITE" id="PS51456">
    <property type="entry name" value="MYOSIN_MOTOR"/>
    <property type="match status" value="1"/>
</dbReference>
<evidence type="ECO:0000256" key="9">
    <source>
        <dbReference type="ARBA" id="ARBA00022989"/>
    </source>
</evidence>
<keyword evidence="4" id="KW-0328">Glycosyltransferase</keyword>
<evidence type="ECO:0000256" key="18">
    <source>
        <dbReference type="SAM" id="Phobius"/>
    </source>
</evidence>
<feature type="region of interest" description="Disordered" evidence="17">
    <location>
        <begin position="1720"/>
        <end position="1762"/>
    </location>
</feature>
<dbReference type="GO" id="GO:0005524">
    <property type="term" value="F:ATP binding"/>
    <property type="evidence" value="ECO:0007669"/>
    <property type="project" value="UniProtKB-UniRule"/>
</dbReference>
<evidence type="ECO:0000256" key="8">
    <source>
        <dbReference type="ARBA" id="ARBA00022840"/>
    </source>
</evidence>
<protein>
    <recommendedName>
        <fullName evidence="2">chitin synthase</fullName>
        <ecNumber evidence="2">2.4.1.16</ecNumber>
    </recommendedName>
</protein>
<keyword evidence="22" id="KW-1185">Reference proteome</keyword>
<evidence type="ECO:0000313" key="22">
    <source>
        <dbReference type="Proteomes" id="UP000823399"/>
    </source>
</evidence>
<keyword evidence="5" id="KW-0808">Transferase</keyword>
<evidence type="ECO:0000256" key="4">
    <source>
        <dbReference type="ARBA" id="ARBA00022676"/>
    </source>
</evidence>
<evidence type="ECO:0000256" key="10">
    <source>
        <dbReference type="ARBA" id="ARBA00023123"/>
    </source>
</evidence>
<comment type="catalytic activity">
    <reaction evidence="15">
        <text>[(1-&gt;4)-N-acetyl-beta-D-glucosaminyl](n) + UDP-N-acetyl-alpha-D-glucosamine = [(1-&gt;4)-N-acetyl-beta-D-glucosaminyl](n+1) + UDP + H(+)</text>
        <dbReference type="Rhea" id="RHEA:16637"/>
        <dbReference type="Rhea" id="RHEA-COMP:9593"/>
        <dbReference type="Rhea" id="RHEA-COMP:9595"/>
        <dbReference type="ChEBI" id="CHEBI:15378"/>
        <dbReference type="ChEBI" id="CHEBI:17029"/>
        <dbReference type="ChEBI" id="CHEBI:57705"/>
        <dbReference type="ChEBI" id="CHEBI:58223"/>
        <dbReference type="EC" id="2.4.1.16"/>
    </reaction>
</comment>
<evidence type="ECO:0000256" key="17">
    <source>
        <dbReference type="SAM" id="MobiDB-lite"/>
    </source>
</evidence>
<organism evidence="21 22">
    <name type="scientific">Suillus discolor</name>
    <dbReference type="NCBI Taxonomy" id="1912936"/>
    <lineage>
        <taxon>Eukaryota</taxon>
        <taxon>Fungi</taxon>
        <taxon>Dikarya</taxon>
        <taxon>Basidiomycota</taxon>
        <taxon>Agaricomycotina</taxon>
        <taxon>Agaricomycetes</taxon>
        <taxon>Agaricomycetidae</taxon>
        <taxon>Boletales</taxon>
        <taxon>Suillineae</taxon>
        <taxon>Suillaceae</taxon>
        <taxon>Suillus</taxon>
    </lineage>
</organism>
<dbReference type="Pfam" id="PF00173">
    <property type="entry name" value="Cyt-b5"/>
    <property type="match status" value="1"/>
</dbReference>
<dbReference type="SMART" id="SM00242">
    <property type="entry name" value="MYSc"/>
    <property type="match status" value="1"/>
</dbReference>
<keyword evidence="13" id="KW-0325">Glycoprotein</keyword>
<comment type="similarity">
    <text evidence="16">Belongs to the TRAFAC class myosin-kinesin ATPase superfamily. Myosin family.</text>
</comment>
<reference evidence="21" key="1">
    <citation type="journal article" date="2020" name="New Phytol.">
        <title>Comparative genomics reveals dynamic genome evolution in host specialist ectomycorrhizal fungi.</title>
        <authorList>
            <person name="Lofgren L.A."/>
            <person name="Nguyen N.H."/>
            <person name="Vilgalys R."/>
            <person name="Ruytinx J."/>
            <person name="Liao H.L."/>
            <person name="Branco S."/>
            <person name="Kuo A."/>
            <person name="LaButti K."/>
            <person name="Lipzen A."/>
            <person name="Andreopoulos W."/>
            <person name="Pangilinan J."/>
            <person name="Riley R."/>
            <person name="Hundley H."/>
            <person name="Na H."/>
            <person name="Barry K."/>
            <person name="Grigoriev I.V."/>
            <person name="Stajich J.E."/>
            <person name="Kennedy P.G."/>
        </authorList>
    </citation>
    <scope>NUCLEOTIDE SEQUENCE</scope>
    <source>
        <strain evidence="21">FC423</strain>
    </source>
</reference>
<dbReference type="SUPFAM" id="SSF52540">
    <property type="entry name" value="P-loop containing nucleoside triphosphate hydrolases"/>
    <property type="match status" value="1"/>
</dbReference>
<evidence type="ECO:0000256" key="14">
    <source>
        <dbReference type="ARBA" id="ARBA00023203"/>
    </source>
</evidence>
<dbReference type="Gene3D" id="1.20.120.720">
    <property type="entry name" value="Myosin VI head, motor domain, U50 subdomain"/>
    <property type="match status" value="1"/>
</dbReference>
<evidence type="ECO:0000256" key="3">
    <source>
        <dbReference type="ARBA" id="ARBA00022475"/>
    </source>
</evidence>
<dbReference type="InterPro" id="IPR036037">
    <property type="entry name" value="MYSc_Myo17"/>
</dbReference>
<dbReference type="Gene3D" id="1.10.10.820">
    <property type="match status" value="1"/>
</dbReference>
<evidence type="ECO:0000256" key="11">
    <source>
        <dbReference type="ARBA" id="ARBA00023136"/>
    </source>
</evidence>
<dbReference type="InterPro" id="IPR029044">
    <property type="entry name" value="Nucleotide-diphossugar_trans"/>
</dbReference>
<evidence type="ECO:0000256" key="13">
    <source>
        <dbReference type="ARBA" id="ARBA00023180"/>
    </source>
</evidence>
<evidence type="ECO:0000256" key="12">
    <source>
        <dbReference type="ARBA" id="ARBA00023175"/>
    </source>
</evidence>
<dbReference type="GO" id="GO:0030428">
    <property type="term" value="C:cell septum"/>
    <property type="evidence" value="ECO:0007669"/>
    <property type="project" value="TreeGrafter"/>
</dbReference>
<dbReference type="InterPro" id="IPR027417">
    <property type="entry name" value="P-loop_NTPase"/>
</dbReference>
<keyword evidence="9 18" id="KW-1133">Transmembrane helix</keyword>
<dbReference type="Gene3D" id="1.20.58.530">
    <property type="match status" value="1"/>
</dbReference>
<dbReference type="InterPro" id="IPR036400">
    <property type="entry name" value="Cyt_B5-like_heme/steroid_sf"/>
</dbReference>
<evidence type="ECO:0000256" key="2">
    <source>
        <dbReference type="ARBA" id="ARBA00012543"/>
    </source>
</evidence>
<keyword evidence="7 16" id="KW-0547">Nucleotide-binding</keyword>
<dbReference type="Pfam" id="PF00063">
    <property type="entry name" value="Myosin_head"/>
    <property type="match status" value="1"/>
</dbReference>
<feature type="region of interest" description="Actin-binding" evidence="16">
    <location>
        <begin position="657"/>
        <end position="679"/>
    </location>
</feature>
<feature type="compositionally biased region" description="Polar residues" evidence="17">
    <location>
        <begin position="1720"/>
        <end position="1729"/>
    </location>
</feature>
<keyword evidence="6 18" id="KW-0812">Transmembrane</keyword>
<dbReference type="SMART" id="SM01117">
    <property type="entry name" value="Cyt-b5"/>
    <property type="match status" value="2"/>
</dbReference>
<feature type="transmembrane region" description="Helical" evidence="18">
    <location>
        <begin position="890"/>
        <end position="907"/>
    </location>
</feature>
<name>A0A9P7EZP3_9AGAM</name>
<dbReference type="GO" id="GO:0005886">
    <property type="term" value="C:plasma membrane"/>
    <property type="evidence" value="ECO:0007669"/>
    <property type="project" value="UniProtKB-SubCell"/>
</dbReference>
<evidence type="ECO:0000256" key="7">
    <source>
        <dbReference type="ARBA" id="ARBA00022741"/>
    </source>
</evidence>
<proteinExistence type="inferred from homology"/>
<dbReference type="GO" id="GO:0004100">
    <property type="term" value="F:chitin synthase activity"/>
    <property type="evidence" value="ECO:0007669"/>
    <property type="project" value="UniProtKB-EC"/>
</dbReference>
<dbReference type="GO" id="GO:0003774">
    <property type="term" value="F:cytoskeletal motor activity"/>
    <property type="evidence" value="ECO:0007669"/>
    <property type="project" value="UniProtKB-UniRule"/>
</dbReference>
<dbReference type="InterPro" id="IPR004835">
    <property type="entry name" value="Chitin_synth"/>
</dbReference>
<keyword evidence="11 18" id="KW-0472">Membrane</keyword>
<dbReference type="EMBL" id="JABBWM010000065">
    <property type="protein sequence ID" value="KAG2097551.1"/>
    <property type="molecule type" value="Genomic_DNA"/>
</dbReference>
<dbReference type="GO" id="GO:0016459">
    <property type="term" value="C:myosin complex"/>
    <property type="evidence" value="ECO:0007669"/>
    <property type="project" value="UniProtKB-KW"/>
</dbReference>
<dbReference type="GeneID" id="64706509"/>
<evidence type="ECO:0000256" key="15">
    <source>
        <dbReference type="ARBA" id="ARBA00048014"/>
    </source>
</evidence>
<dbReference type="Gene3D" id="3.40.850.10">
    <property type="entry name" value="Kinesin motor domain"/>
    <property type="match status" value="1"/>
</dbReference>
<evidence type="ECO:0000259" key="20">
    <source>
        <dbReference type="PROSITE" id="PS51998"/>
    </source>
</evidence>
<evidence type="ECO:0000256" key="16">
    <source>
        <dbReference type="PROSITE-ProRule" id="PRU00782"/>
    </source>
</evidence>
<dbReference type="OrthoDB" id="370884at2759"/>
<evidence type="ECO:0000259" key="19">
    <source>
        <dbReference type="PROSITE" id="PS51456"/>
    </source>
</evidence>
<keyword evidence="10 16" id="KW-0518">Myosin</keyword>
<dbReference type="PANTHER" id="PTHR22914">
    <property type="entry name" value="CHITIN SYNTHASE"/>
    <property type="match status" value="1"/>
</dbReference>
<evidence type="ECO:0000313" key="21">
    <source>
        <dbReference type="EMBL" id="KAG2097551.1"/>
    </source>
</evidence>
<comment type="subcellular location">
    <subcellularLocation>
        <location evidence="1">Cell membrane</location>
        <topology evidence="1">Multi-pass membrane protein</topology>
    </subcellularLocation>
</comment>
<dbReference type="InterPro" id="IPR001199">
    <property type="entry name" value="Cyt_B5-like_heme/steroid-bd"/>
</dbReference>
<dbReference type="SUPFAM" id="SSF53448">
    <property type="entry name" value="Nucleotide-diphospho-sugar transferases"/>
    <property type="match status" value="1"/>
</dbReference>
<evidence type="ECO:0000256" key="1">
    <source>
        <dbReference type="ARBA" id="ARBA00004651"/>
    </source>
</evidence>
<dbReference type="RefSeq" id="XP_041288585.1">
    <property type="nucleotide sequence ID" value="XM_041444250.1"/>
</dbReference>
<feature type="transmembrane region" description="Helical" evidence="18">
    <location>
        <begin position="1621"/>
        <end position="1640"/>
    </location>
</feature>
<feature type="compositionally biased region" description="Acidic residues" evidence="17">
    <location>
        <begin position="787"/>
        <end position="799"/>
    </location>
</feature>
<dbReference type="InterPro" id="IPR001609">
    <property type="entry name" value="Myosin_head_motor_dom-like"/>
</dbReference>
<dbReference type="InterPro" id="IPR036961">
    <property type="entry name" value="Kinesin_motor_dom_sf"/>
</dbReference>
<dbReference type="Pfam" id="PF08766">
    <property type="entry name" value="DEK_C"/>
    <property type="match status" value="1"/>
</dbReference>
<keyword evidence="12 16" id="KW-0505">Motor protein</keyword>
<feature type="region of interest" description="Disordered" evidence="17">
    <location>
        <begin position="779"/>
        <end position="805"/>
    </location>
</feature>
<sequence length="1947" mass="217633">MASTSANLVQQAVSSGELTDLVPSSTPATVHPTDDSILAVLTARFRADLPYTRLGSTNLVVVNPYKTLANVNDANAKEYEERCYKDTKLGLADSRRPPQPHLYEQAAKIYLLMRRRNESQAVVTRGISGSGKTASSRLLVDQILRLSAHSKREAKIAEQIKSFTVLLESFGNSKTLVNPNASRHTRYTELHFNERGRISAAKVIAFGLDKSRLTRLSHEERSYHVFYQLLAGATPEERDYMGLEGPSDYALLASSGCYHLPAGPFSDDGIAMDDLRDAFKTLGFKSKHVSSIFNVLAAILLLGNLEFGEADAGDVSAYVLNVPILQQVAKLLGVSPEELSDTLTYKTNYVRKELYTVLLNVQQSAAQRDRLVRDLYAIMFAFVVETANFKLAPASLNPTCSATRIVLLDQAGYQTRAPSGSSGPTPLISAHQNGFDEFCINFTDEIVQSHILRNTFDDNTAFNSRMIADGNSLPAVIAMDNSACVELLRGPSTTQATSRKPGGLLGVVDKAAMSFKSGRADERRDDDLLRDLSAKFGAHASFVAAPITDGRRAFGINHYAGSCSYDVSNFAEKDADLLDPIFVTLLRSSTDVFVAKLVSGPSLSTEKHQSDEETIVQAQVSSRPLRTLTPLGNSADETPRLNPSKIYPVTTQLNQTIWNVLSNIENVPMWTITCIRPNDTGFSNSLDRRRVKGQIRSLLLPAIVSRKQVEFVVDFDQAEFCDRYRPSMRGSDSERMRQCAQSNGWREGIDFAIGNQRIWLSYSAWKMVEDVVRSEEKEQKKLAREDSQEDENAMLDDATDYPGDERQSAYFDEADATPFQEPKTPAFDGYAPSHLAAPSYREQSESTTWDTKPESFDKAPHLMPSSAMLTADNAPEMLEEQLPTTRTRRYWLYTVYFFTWFIPDFLLSGLGRMKRPDVRLAWREKVTICLLILFGNGLILFYIIAFGVILCPNFKYAWTTDEVAQYTGNTDYYVSIQGKVYDVSNFVFGDHSDIVGEASNGAATLAGLAGTDMTYYFPPPLNVACAGLVSSPTMKITPENNTLVLYPTAMHSSGSNAPTTPTALDNQDWYTATFIPKISQYYLGPLVWEPSDIYSQANQTTNPRTWAIYDNSIYDLTDYIYTLNTINLNVASYSFLDPNLVAVFEEQAGQDITSPLNTVLAAMSSENRTANMDCLSNAFYYGETDFRYTPRCQVQNYLLLVFSSVLMASMAMKFLAALQLQTKRFPEMLDKFVLCQVPCYTEGEDSLRRTLDSLANLDYDDKRKLIFVICDGNIIGSGNERPTPAIVLDILGVDPAKDPEPLMFRSIGDGSQKLNYGKVYSGLYEFEGHVVPYIVVVKVGKPSERSKPGNRGKRDSQIMLMQYLNRVHFNAAMSPLELEIYHQMRNVIGIDPAFYEYIFTVDADTSVTPKSLNRLVAASIADSNIIGICGETRLQNEEGSWWTMIQVYEYYISHNLSKAFESLFGSVSCLPGCFTLYRIRTNDKGRPLIISNRVIDEYAENNVDTLHKKNLFSLGEDRFLTTLLMKHFPTFKTKFTPDAIARTMAPVSWRVLFSQRRRWINSTIHNLCELAILPDLCGMCCFSMRFFVFLDLIGTLILPSTVVYLAWLIVEVATGQSPFPLISIIMLAAVYGLQALIFIIRREFMLVGWMVVYLISYPVYSFFLPIYSFWRMDEFGWGNTRIVLDDGGSKKIIANSNDMKFNESMIPYKKFSEYEAETFGDNQSGQSYESPPDFHKSGSVYLSAPQPHLPSSGSQRPSVYEYGRSESGEHDYYRDTNMIHSNSSHPNLPGPSRPSSRAVSDVNRPPPQMANWRGPSQERINMFTPTNSGPHGSVYGMTPPDSRMASGVFNRSMSPAQSLGVPPQHFNGGVRTSTLSMATTAFTGPNMNPNPSDDELYNALRNFLSTQDLMAVTKKTAREAMAARFPRADLTYRKDFLNQCIDDILSH</sequence>
<feature type="transmembrane region" description="Helical" evidence="18">
    <location>
        <begin position="1197"/>
        <end position="1218"/>
    </location>
</feature>
<dbReference type="PROSITE" id="PS51998">
    <property type="entry name" value="DEK_C"/>
    <property type="match status" value="1"/>
</dbReference>
<dbReference type="Pfam" id="PF03142">
    <property type="entry name" value="Chitin_synth_2"/>
    <property type="match status" value="1"/>
</dbReference>
<accession>A0A9P7EZP3</accession>
<comment type="caution">
    <text evidence="21">The sequence shown here is derived from an EMBL/GenBank/DDBJ whole genome shotgun (WGS) entry which is preliminary data.</text>
</comment>
<evidence type="ECO:0000256" key="6">
    <source>
        <dbReference type="ARBA" id="ARBA00022692"/>
    </source>
</evidence>
<feature type="transmembrane region" description="Helical" evidence="18">
    <location>
        <begin position="1586"/>
        <end position="1609"/>
    </location>
</feature>
<keyword evidence="14 16" id="KW-0009">Actin-binding</keyword>
<evidence type="ECO:0000256" key="5">
    <source>
        <dbReference type="ARBA" id="ARBA00022679"/>
    </source>
</evidence>
<gene>
    <name evidence="21" type="ORF">F5147DRAFT_839786</name>
</gene>
<feature type="region of interest" description="Disordered" evidence="17">
    <location>
        <begin position="1776"/>
        <end position="1817"/>
    </location>
</feature>
<dbReference type="CDD" id="cd04190">
    <property type="entry name" value="Chitin_synth_C"/>
    <property type="match status" value="1"/>
</dbReference>
<feature type="domain" description="DEK-C" evidence="20">
    <location>
        <begin position="1890"/>
        <end position="1946"/>
    </location>
</feature>
<keyword evidence="8 16" id="KW-0067">ATP-binding</keyword>
<dbReference type="SUPFAM" id="SSF109715">
    <property type="entry name" value="DEK C-terminal domain"/>
    <property type="match status" value="1"/>
</dbReference>
<dbReference type="Gene3D" id="1.10.10.60">
    <property type="entry name" value="Homeodomain-like"/>
    <property type="match status" value="1"/>
</dbReference>
<dbReference type="PANTHER" id="PTHR22914:SF13">
    <property type="entry name" value="CHITIN SYNTHASE"/>
    <property type="match status" value="1"/>
</dbReference>
<dbReference type="EC" id="2.4.1.16" evidence="2"/>
<feature type="domain" description="Myosin motor" evidence="19">
    <location>
        <begin position="21"/>
        <end position="773"/>
    </location>
</feature>
<feature type="transmembrane region" description="Helical" evidence="18">
    <location>
        <begin position="1647"/>
        <end position="1670"/>
    </location>
</feature>
<dbReference type="Proteomes" id="UP000823399">
    <property type="component" value="Unassembled WGS sequence"/>
</dbReference>
<dbReference type="PRINTS" id="PR00193">
    <property type="entry name" value="MYOSINHEAVY"/>
</dbReference>
<dbReference type="Gene3D" id="3.10.120.10">
    <property type="entry name" value="Cytochrome b5-like heme/steroid binding domain"/>
    <property type="match status" value="1"/>
</dbReference>
<dbReference type="SUPFAM" id="SSF55856">
    <property type="entry name" value="Cytochrome b5-like heme/steroid binding domain"/>
    <property type="match status" value="1"/>
</dbReference>
<feature type="binding site" evidence="16">
    <location>
        <begin position="126"/>
        <end position="133"/>
    </location>
    <ligand>
        <name>ATP</name>
        <dbReference type="ChEBI" id="CHEBI:30616"/>
    </ligand>
</feature>
<dbReference type="GO" id="GO:0006031">
    <property type="term" value="P:chitin biosynthetic process"/>
    <property type="evidence" value="ECO:0007669"/>
    <property type="project" value="TreeGrafter"/>
</dbReference>